<organism evidence="1 2">
    <name type="scientific">Parelaphostrongylus tenuis</name>
    <name type="common">Meningeal worm</name>
    <dbReference type="NCBI Taxonomy" id="148309"/>
    <lineage>
        <taxon>Eukaryota</taxon>
        <taxon>Metazoa</taxon>
        <taxon>Ecdysozoa</taxon>
        <taxon>Nematoda</taxon>
        <taxon>Chromadorea</taxon>
        <taxon>Rhabditida</taxon>
        <taxon>Rhabditina</taxon>
        <taxon>Rhabditomorpha</taxon>
        <taxon>Strongyloidea</taxon>
        <taxon>Metastrongylidae</taxon>
        <taxon>Parelaphostrongylus</taxon>
    </lineage>
</organism>
<name>A0AAD5QKK0_PARTN</name>
<dbReference type="Proteomes" id="UP001196413">
    <property type="component" value="Unassembled WGS sequence"/>
</dbReference>
<protein>
    <submittedName>
        <fullName evidence="1">2OG-Fe(II) oxygenase super</fullName>
    </submittedName>
</protein>
<keyword evidence="2" id="KW-1185">Reference proteome</keyword>
<dbReference type="EMBL" id="JAHQIW010001307">
    <property type="protein sequence ID" value="KAJ1352105.1"/>
    <property type="molecule type" value="Genomic_DNA"/>
</dbReference>
<evidence type="ECO:0000313" key="1">
    <source>
        <dbReference type="EMBL" id="KAJ1352105.1"/>
    </source>
</evidence>
<comment type="caution">
    <text evidence="1">The sequence shown here is derived from an EMBL/GenBank/DDBJ whole genome shotgun (WGS) entry which is preliminary data.</text>
</comment>
<evidence type="ECO:0000313" key="2">
    <source>
        <dbReference type="Proteomes" id="UP001196413"/>
    </source>
</evidence>
<sequence length="88" mass="10205">MYFNPSKEKRLGAWIDRRKLSRKAHKSWEQLKRHDPDVEISDEATEHLLVSNSSALCGVTLEELEEIFRPFDDEASLCFSPVRGRTLS</sequence>
<gene>
    <name evidence="1" type="primary">ALKB-8_1</name>
    <name evidence="1" type="ORF">KIN20_008298</name>
</gene>
<dbReference type="AlphaFoldDB" id="A0AAD5QKK0"/>
<proteinExistence type="predicted"/>
<accession>A0AAD5QKK0</accession>
<reference evidence="1" key="1">
    <citation type="submission" date="2021-06" db="EMBL/GenBank/DDBJ databases">
        <title>Parelaphostrongylus tenuis whole genome reference sequence.</title>
        <authorList>
            <person name="Garwood T.J."/>
            <person name="Larsen P.A."/>
            <person name="Fountain-Jones N.M."/>
            <person name="Garbe J.R."/>
            <person name="Macchietto M.G."/>
            <person name="Kania S.A."/>
            <person name="Gerhold R.W."/>
            <person name="Richards J.E."/>
            <person name="Wolf T.M."/>
        </authorList>
    </citation>
    <scope>NUCLEOTIDE SEQUENCE</scope>
    <source>
        <strain evidence="1">MNPRO001-30</strain>
        <tissue evidence="1">Meninges</tissue>
    </source>
</reference>